<feature type="transmembrane region" description="Helical" evidence="1">
    <location>
        <begin position="912"/>
        <end position="932"/>
    </location>
</feature>
<evidence type="ECO:0000256" key="1">
    <source>
        <dbReference type="SAM" id="Phobius"/>
    </source>
</evidence>
<keyword evidence="1" id="KW-0812">Transmembrane</keyword>
<dbReference type="SUPFAM" id="SSF51126">
    <property type="entry name" value="Pectin lyase-like"/>
    <property type="match status" value="1"/>
</dbReference>
<proteinExistence type="predicted"/>
<name>A0A812NUS3_9DINO</name>
<dbReference type="Proteomes" id="UP000604046">
    <property type="component" value="Unassembled WGS sequence"/>
</dbReference>
<feature type="transmembrane region" description="Helical" evidence="1">
    <location>
        <begin position="1134"/>
        <end position="1153"/>
    </location>
</feature>
<comment type="caution">
    <text evidence="2">The sequence shown here is derived from an EMBL/GenBank/DDBJ whole genome shotgun (WGS) entry which is preliminary data.</text>
</comment>
<evidence type="ECO:0000313" key="2">
    <source>
        <dbReference type="EMBL" id="CAE7321653.1"/>
    </source>
</evidence>
<organism evidence="2 3">
    <name type="scientific">Symbiodinium natans</name>
    <dbReference type="NCBI Taxonomy" id="878477"/>
    <lineage>
        <taxon>Eukaryota</taxon>
        <taxon>Sar</taxon>
        <taxon>Alveolata</taxon>
        <taxon>Dinophyceae</taxon>
        <taxon>Suessiales</taxon>
        <taxon>Symbiodiniaceae</taxon>
        <taxon>Symbiodinium</taxon>
    </lineage>
</organism>
<keyword evidence="1" id="KW-1133">Transmembrane helix</keyword>
<feature type="transmembrane region" description="Helical" evidence="1">
    <location>
        <begin position="1198"/>
        <end position="1224"/>
    </location>
</feature>
<feature type="transmembrane region" description="Helical" evidence="1">
    <location>
        <begin position="878"/>
        <end position="900"/>
    </location>
</feature>
<sequence length="1236" mass="128612">MFHVSQGTDPSRHLDDRDRSSFLLHGRGVLGAGKPPDVEAEALDRARALPPCNGSLELSGVYEVQETLVLQGPCKVSATGAQLRLRAPIVFNGSVTLTGDLKVVGKDGPFEQACVSVHGGLLLRAGAHLGIEGCRSSKDEGEGGCLRVEEDLEMRGGVLAFTSCHAEGTQSRGGAAYVRGNVRLAGELHAESCSAKDSGGALYSFEKMAIVDASLQVHNAWANKDGGALYSAENVTIANASFQVHNVRAGRSGGALSSDDSMAIVNASLQVRNATVGGFGGALHAKNHLRASGRWVLEDCRAHFNGGALYSFGSMTVANAFLQVQNATAGSHGGAICSGNSMTIANASLEVHNARAGENGGSLYAYKSLEIANASLEVYNTRAKGRGGALHSARGSMTIANGSLEVHNARAGENGGALHSGGSMTIAKASFEVHNARAGKRGGAMHSGRSMTIANGFLEVHNARAGENGGALSSSKNLEIANASLDIRNATAKKDGGALSFAGNVTVANASLEVHHARAGENGGALYSGGNITIVQASFEVHDTTAGGSGGALCSHLGSMTIAEASLEVHDTTAGGSGGALYSAENMTITNASLQVRNARAGQDGGALFASGPLRGSGRWVLENCQAEGGGGGIFIEEGHITLTGPAISCSRCLAKAGSGGAFHVSAGRMTISGMVTVNDSMAALGGGDAVYVKKDLHLHTAILAGRTAALAVGGHASIARLLCTEAVNGCYVEGSSANIAAVQCQRGGGLQESGVQTGCLKCAEGQIRLAANSSHCQPCPSIPTAAVGCDSTELEIPPGYMVNTTNLTDWYRCPNTATCPGGIWKAGRKLEDAVEVVQPMCALGYEGPGCMRCAAEFAWADSTAMQCIRCSTSQWEVVRFALFYLAKQMGLFMFAVATVTNAKRDKNNSSAMLNQLMAFAAVASVAMSGAMQTGAFRHLQESAHRLASLLESLQLPIALAQGQSTGAQVSSHCLLSRWGLDGSFVTVHWATSILPAFLVAILLAAQGLGVAVVVGVNVFLPAFTSAFGRYLVAYRLRPEGEEGGRELRMDFLPSGDPHTVIALVLTAIVLCFLFAIGSWSYIVWTRKEPFQQHVAFLTASYKPSCSAWEVERLARKMLLGLLPALLPVSLSPALQMGGVSLILLVSLVLYIHYQPYKVEFWNQLEMALLLVALAIMIMTSCLVANDFHWANSGATQAALLFTICLLASGVSVVMIGAIALAFYDERRGGLGRSEK</sequence>
<dbReference type="EMBL" id="CAJNDS010002093">
    <property type="protein sequence ID" value="CAE7321653.1"/>
    <property type="molecule type" value="Genomic_DNA"/>
</dbReference>
<feature type="transmembrane region" description="Helical" evidence="1">
    <location>
        <begin position="1165"/>
        <end position="1186"/>
    </location>
</feature>
<evidence type="ECO:0000313" key="3">
    <source>
        <dbReference type="Proteomes" id="UP000604046"/>
    </source>
</evidence>
<keyword evidence="1" id="KW-0472">Membrane</keyword>
<dbReference type="PANTHER" id="PTHR11319:SF35">
    <property type="entry name" value="OUTER MEMBRANE PROTEIN PMPC-RELATED"/>
    <property type="match status" value="1"/>
</dbReference>
<protein>
    <submittedName>
        <fullName evidence="2">PmpB protein</fullName>
    </submittedName>
</protein>
<dbReference type="InterPro" id="IPR011050">
    <property type="entry name" value="Pectin_lyase_fold/virulence"/>
</dbReference>
<keyword evidence="3" id="KW-1185">Reference proteome</keyword>
<gene>
    <name evidence="2" type="primary">pmpB</name>
    <name evidence="2" type="ORF">SNAT2548_LOCUS16854</name>
</gene>
<feature type="transmembrane region" description="Helical" evidence="1">
    <location>
        <begin position="1060"/>
        <end position="1083"/>
    </location>
</feature>
<dbReference type="AlphaFoldDB" id="A0A812NUS3"/>
<dbReference type="PANTHER" id="PTHR11319">
    <property type="entry name" value="G PROTEIN-COUPLED RECEPTOR-RELATED"/>
    <property type="match status" value="1"/>
</dbReference>
<reference evidence="2" key="1">
    <citation type="submission" date="2021-02" db="EMBL/GenBank/DDBJ databases">
        <authorList>
            <person name="Dougan E. K."/>
            <person name="Rhodes N."/>
            <person name="Thang M."/>
            <person name="Chan C."/>
        </authorList>
    </citation>
    <scope>NUCLEOTIDE SEQUENCE</scope>
</reference>
<accession>A0A812NUS3</accession>